<name>A0A0F8YW04_9ZZZZ</name>
<dbReference type="EMBL" id="LAZR01054697">
    <property type="protein sequence ID" value="KKK77985.1"/>
    <property type="molecule type" value="Genomic_DNA"/>
</dbReference>
<gene>
    <name evidence="1" type="ORF">LCGC14_2848110</name>
</gene>
<proteinExistence type="predicted"/>
<reference evidence="1" key="1">
    <citation type="journal article" date="2015" name="Nature">
        <title>Complex archaea that bridge the gap between prokaryotes and eukaryotes.</title>
        <authorList>
            <person name="Spang A."/>
            <person name="Saw J.H."/>
            <person name="Jorgensen S.L."/>
            <person name="Zaremba-Niedzwiedzka K."/>
            <person name="Martijn J."/>
            <person name="Lind A.E."/>
            <person name="van Eijk R."/>
            <person name="Schleper C."/>
            <person name="Guy L."/>
            <person name="Ettema T.J."/>
        </authorList>
    </citation>
    <scope>NUCLEOTIDE SEQUENCE</scope>
</reference>
<sequence length="115" mass="12877">MDCDFIRNLTKEQKAELLKLLSDEPAKKYEFTGKTIRHYHYTLRQIRRISDGVVGGYIESEENLSQEGNCWVAGSAQVYSDARVYGKAQVYGDVLIHNTGSVSGNIRICGKASSE</sequence>
<accession>A0A0F8YW04</accession>
<evidence type="ECO:0008006" key="2">
    <source>
        <dbReference type="Google" id="ProtNLM"/>
    </source>
</evidence>
<organism evidence="1">
    <name type="scientific">marine sediment metagenome</name>
    <dbReference type="NCBI Taxonomy" id="412755"/>
    <lineage>
        <taxon>unclassified sequences</taxon>
        <taxon>metagenomes</taxon>
        <taxon>ecological metagenomes</taxon>
    </lineage>
</organism>
<dbReference type="AlphaFoldDB" id="A0A0F8YW04"/>
<comment type="caution">
    <text evidence="1">The sequence shown here is derived from an EMBL/GenBank/DDBJ whole genome shotgun (WGS) entry which is preliminary data.</text>
</comment>
<evidence type="ECO:0000313" key="1">
    <source>
        <dbReference type="EMBL" id="KKK77985.1"/>
    </source>
</evidence>
<protein>
    <recommendedName>
        <fullName evidence="2">Polymer-forming cytoskeletal protein</fullName>
    </recommendedName>
</protein>